<feature type="transmembrane region" description="Helical" evidence="3">
    <location>
        <begin position="342"/>
        <end position="363"/>
    </location>
</feature>
<gene>
    <name evidence="4" type="ORF">HMPREF1557_00472</name>
</gene>
<evidence type="ECO:0000313" key="4">
    <source>
        <dbReference type="EMBL" id="ERJ78003.1"/>
    </source>
</evidence>
<evidence type="ECO:0008006" key="6">
    <source>
        <dbReference type="Google" id="ProtNLM"/>
    </source>
</evidence>
<dbReference type="OrthoDB" id="2233996at2"/>
<comment type="caution">
    <text evidence="4">The sequence shown here is derived from an EMBL/GenBank/DDBJ whole genome shotgun (WGS) entry which is preliminary data.</text>
</comment>
<name>U2KT30_9STRE</name>
<evidence type="ECO:0000256" key="3">
    <source>
        <dbReference type="SAM" id="Phobius"/>
    </source>
</evidence>
<organism evidence="4 5">
    <name type="scientific">Streptococcus sobrinus W1703</name>
    <dbReference type="NCBI Taxonomy" id="1227275"/>
    <lineage>
        <taxon>Bacteria</taxon>
        <taxon>Bacillati</taxon>
        <taxon>Bacillota</taxon>
        <taxon>Bacilli</taxon>
        <taxon>Lactobacillales</taxon>
        <taxon>Streptococcaceae</taxon>
        <taxon>Streptococcus</taxon>
    </lineage>
</organism>
<keyword evidence="1" id="KW-0175">Coiled coil</keyword>
<keyword evidence="3" id="KW-1133">Transmembrane helix</keyword>
<keyword evidence="3" id="KW-0472">Membrane</keyword>
<reference evidence="4 5" key="1">
    <citation type="submission" date="2013-06" db="EMBL/GenBank/DDBJ databases">
        <authorList>
            <person name="Weinstock G."/>
            <person name="Sodergren E."/>
            <person name="Lobos E.A."/>
            <person name="Fulton L."/>
            <person name="Fulton R."/>
            <person name="Courtney L."/>
            <person name="Fronick C."/>
            <person name="O'Laughlin M."/>
            <person name="Godfrey J."/>
            <person name="Wilson R.M."/>
            <person name="Miner T."/>
            <person name="Farmer C."/>
            <person name="Delehaunty K."/>
            <person name="Cordes M."/>
            <person name="Minx P."/>
            <person name="Tomlinson C."/>
            <person name="Chen J."/>
            <person name="Wollam A."/>
            <person name="Pepin K.H."/>
            <person name="Bhonagiri V."/>
            <person name="Zhang X."/>
            <person name="Warren W."/>
            <person name="Mitreva M."/>
            <person name="Mardis E.R."/>
            <person name="Wilson R.K."/>
        </authorList>
    </citation>
    <scope>NUCLEOTIDE SEQUENCE [LARGE SCALE GENOMIC DNA]</scope>
    <source>
        <strain evidence="4 5">W1703</strain>
    </source>
</reference>
<dbReference type="PATRIC" id="fig|1227275.3.peg.415"/>
<evidence type="ECO:0000313" key="5">
    <source>
        <dbReference type="Proteomes" id="UP000016617"/>
    </source>
</evidence>
<dbReference type="RefSeq" id="WP_021673641.1">
    <property type="nucleotide sequence ID" value="NZ_KI259695.1"/>
</dbReference>
<feature type="transmembrane region" description="Helical" evidence="3">
    <location>
        <begin position="307"/>
        <end position="330"/>
    </location>
</feature>
<keyword evidence="3" id="KW-0812">Transmembrane</keyword>
<dbReference type="Proteomes" id="UP000016617">
    <property type="component" value="Unassembled WGS sequence"/>
</dbReference>
<evidence type="ECO:0000256" key="1">
    <source>
        <dbReference type="SAM" id="Coils"/>
    </source>
</evidence>
<proteinExistence type="predicted"/>
<feature type="transmembrane region" description="Helical" evidence="3">
    <location>
        <begin position="282"/>
        <end position="301"/>
    </location>
</feature>
<dbReference type="EMBL" id="AWVA01000025">
    <property type="protein sequence ID" value="ERJ78003.1"/>
    <property type="molecule type" value="Genomic_DNA"/>
</dbReference>
<dbReference type="HOGENOM" id="CLU_412133_0_0_9"/>
<feature type="region of interest" description="Disordered" evidence="2">
    <location>
        <begin position="499"/>
        <end position="530"/>
    </location>
</feature>
<dbReference type="AlphaFoldDB" id="U2KT30"/>
<feature type="coiled-coil region" evidence="1">
    <location>
        <begin position="570"/>
        <end position="597"/>
    </location>
</feature>
<feature type="transmembrane region" description="Helical" evidence="3">
    <location>
        <begin position="44"/>
        <end position="67"/>
    </location>
</feature>
<evidence type="ECO:0000256" key="2">
    <source>
        <dbReference type="SAM" id="MobiDB-lite"/>
    </source>
</evidence>
<accession>U2KT30</accession>
<protein>
    <recommendedName>
        <fullName evidence="6">Conjugal transfer protein</fullName>
    </recommendedName>
</protein>
<sequence length="637" mass="71270">MEKEESVQKAFEKLKGVDIFSLKSYLEKTAELNVTAIIKMVNEIIVNFGFFILNVVVGFFSLTIRLLEKVDLYGSYKKYVYKASLSIWHGFTGSTTGGVAKGSLVFLAITCLGFYLFYLFASSRGNFSKRLLYTLAVIALGFGWFGTISKTSGGLYILNTVDNFSKTAVSKLSDITVSYGDGQSLKMGDSIADSYIAETSYTAYLFVNTGREDGQYVNRQSNNKEKFDDSKVLGSTDKDGKFNAVSTSDREDYLDDLGDGANDDGEKNRWVSAVWDYMFIKFFYVIFKTIEAFVIAIPIVLIQLLNILAQALVLIMILLFPVILLVSLFPKMQDLLFGAFKIMIGGLSFPAITSLLILAIFYLEKVIESFINNGFDKAVEANSSLSTFELVFKLMTSVVSKATVYFLLWKYKGELIEVLLGSRARIKVDDVERRVADGKNSLSQIPSRVSDKVDALKDRSASVFERAQHSGNFILGATGFGAGLLVNGSKKLKDVFSGNRSKFGAEKPSSGDSGIFEEEPDMPSSDRQTDSAIIEDEHKSSFNQDSPMPGSEQTSWNPEEFEELRNNRMTKKQQNKVDKLEKELDTYQDDNAMYKAQGSNAFIRNYRKSLSKDDKIKSNLKRRDQIINELSRLRGEV</sequence>
<feature type="transmembrane region" description="Helical" evidence="3">
    <location>
        <begin position="103"/>
        <end position="121"/>
    </location>
</feature>